<dbReference type="VEuPathDB" id="FungiDB:SeMB42_g05928"/>
<keyword evidence="2" id="KW-1133">Transmembrane helix</keyword>
<feature type="transmembrane region" description="Helical" evidence="2">
    <location>
        <begin position="6"/>
        <end position="29"/>
    </location>
</feature>
<evidence type="ECO:0000256" key="2">
    <source>
        <dbReference type="SAM" id="Phobius"/>
    </source>
</evidence>
<evidence type="ECO:0000256" key="1">
    <source>
        <dbReference type="SAM" id="MobiDB-lite"/>
    </source>
</evidence>
<dbReference type="AlphaFoldDB" id="A0A507BYU7"/>
<evidence type="ECO:0000313" key="3">
    <source>
        <dbReference type="EMBL" id="TPX32029.1"/>
    </source>
</evidence>
<feature type="region of interest" description="Disordered" evidence="1">
    <location>
        <begin position="201"/>
        <end position="240"/>
    </location>
</feature>
<sequence length="240" mass="25805">MNDNNIVQAAGIMCTSGLSVVLLIFLLVVCPTSGIPQRKTIITNADTTAGQQEHRLLKKETVNEVVPDEPGDSQVEVPYAVHPRNGHNPFFLNIGQMISALLVDFVTSSLTSGIILTFGAYLIVSPAVPIPLAYRLVAAAALLILVRFHHIPRNENAIRRLSGTVMRSVPDPNSDLGVFDIGESSLFEARTESLPFASSRIEFGGKRSPPSSLQEGNRHGGFGSFAADESPGKLPKLHGR</sequence>
<keyword evidence="2" id="KW-0472">Membrane</keyword>
<dbReference type="Proteomes" id="UP000320475">
    <property type="component" value="Unassembled WGS sequence"/>
</dbReference>
<keyword evidence="2" id="KW-0812">Transmembrane</keyword>
<protein>
    <submittedName>
        <fullName evidence="3">Uncharacterized protein</fullName>
    </submittedName>
</protein>
<accession>A0A507BYU7</accession>
<feature type="transmembrane region" description="Helical" evidence="2">
    <location>
        <begin position="130"/>
        <end position="150"/>
    </location>
</feature>
<name>A0A507BYU7_9FUNG</name>
<proteinExistence type="predicted"/>
<feature type="transmembrane region" description="Helical" evidence="2">
    <location>
        <begin position="101"/>
        <end position="124"/>
    </location>
</feature>
<dbReference type="EMBL" id="QEAM01000999">
    <property type="protein sequence ID" value="TPX32029.1"/>
    <property type="molecule type" value="Genomic_DNA"/>
</dbReference>
<comment type="caution">
    <text evidence="3">The sequence shown here is derived from an EMBL/GenBank/DDBJ whole genome shotgun (WGS) entry which is preliminary data.</text>
</comment>
<reference evidence="3 4" key="1">
    <citation type="journal article" date="2019" name="Sci. Rep.">
        <title>Comparative genomics of chytrid fungi reveal insights into the obligate biotrophic and pathogenic lifestyle of Synchytrium endobioticum.</title>
        <authorList>
            <person name="van de Vossenberg B.T.L.H."/>
            <person name="Warris S."/>
            <person name="Nguyen H.D.T."/>
            <person name="van Gent-Pelzer M.P.E."/>
            <person name="Joly D.L."/>
            <person name="van de Geest H.C."/>
            <person name="Bonants P.J.M."/>
            <person name="Smith D.S."/>
            <person name="Levesque C.A."/>
            <person name="van der Lee T.A.J."/>
        </authorList>
    </citation>
    <scope>NUCLEOTIDE SEQUENCE [LARGE SCALE GENOMIC DNA]</scope>
    <source>
        <strain evidence="3 4">LEV6574</strain>
    </source>
</reference>
<evidence type="ECO:0000313" key="4">
    <source>
        <dbReference type="Proteomes" id="UP000320475"/>
    </source>
</evidence>
<organism evidence="3 4">
    <name type="scientific">Synchytrium endobioticum</name>
    <dbReference type="NCBI Taxonomy" id="286115"/>
    <lineage>
        <taxon>Eukaryota</taxon>
        <taxon>Fungi</taxon>
        <taxon>Fungi incertae sedis</taxon>
        <taxon>Chytridiomycota</taxon>
        <taxon>Chytridiomycota incertae sedis</taxon>
        <taxon>Chytridiomycetes</taxon>
        <taxon>Synchytriales</taxon>
        <taxon>Synchytriaceae</taxon>
        <taxon>Synchytrium</taxon>
    </lineage>
</organism>
<gene>
    <name evidence="3" type="ORF">SeLEV6574_g08489</name>
</gene>